<evidence type="ECO:0000313" key="2">
    <source>
        <dbReference type="Proteomes" id="UP000814033"/>
    </source>
</evidence>
<evidence type="ECO:0000313" key="1">
    <source>
        <dbReference type="EMBL" id="KAI0048712.1"/>
    </source>
</evidence>
<dbReference type="EMBL" id="MU275882">
    <property type="protein sequence ID" value="KAI0048712.1"/>
    <property type="molecule type" value="Genomic_DNA"/>
</dbReference>
<comment type="caution">
    <text evidence="1">The sequence shown here is derived from an EMBL/GenBank/DDBJ whole genome shotgun (WGS) entry which is preliminary data.</text>
</comment>
<accession>A0ACB8RY12</accession>
<protein>
    <submittedName>
        <fullName evidence="1">Uncharacterized protein</fullName>
    </submittedName>
</protein>
<keyword evidence="2" id="KW-1185">Reference proteome</keyword>
<reference evidence="1" key="2">
    <citation type="journal article" date="2022" name="New Phytol.">
        <title>Evolutionary transition to the ectomycorrhizal habit in the genomes of a hyperdiverse lineage of mushroom-forming fungi.</title>
        <authorList>
            <person name="Looney B."/>
            <person name="Miyauchi S."/>
            <person name="Morin E."/>
            <person name="Drula E."/>
            <person name="Courty P.E."/>
            <person name="Kohler A."/>
            <person name="Kuo A."/>
            <person name="LaButti K."/>
            <person name="Pangilinan J."/>
            <person name="Lipzen A."/>
            <person name="Riley R."/>
            <person name="Andreopoulos W."/>
            <person name="He G."/>
            <person name="Johnson J."/>
            <person name="Nolan M."/>
            <person name="Tritt A."/>
            <person name="Barry K.W."/>
            <person name="Grigoriev I.V."/>
            <person name="Nagy L.G."/>
            <person name="Hibbett D."/>
            <person name="Henrissat B."/>
            <person name="Matheny P.B."/>
            <person name="Labbe J."/>
            <person name="Martin F.M."/>
        </authorList>
    </citation>
    <scope>NUCLEOTIDE SEQUENCE</scope>
    <source>
        <strain evidence="1">FP105234-sp</strain>
    </source>
</reference>
<dbReference type="Proteomes" id="UP000814033">
    <property type="component" value="Unassembled WGS sequence"/>
</dbReference>
<gene>
    <name evidence="1" type="ORF">FA95DRAFT_1004974</name>
</gene>
<name>A0ACB8RY12_9AGAM</name>
<organism evidence="1 2">
    <name type="scientific">Auriscalpium vulgare</name>
    <dbReference type="NCBI Taxonomy" id="40419"/>
    <lineage>
        <taxon>Eukaryota</taxon>
        <taxon>Fungi</taxon>
        <taxon>Dikarya</taxon>
        <taxon>Basidiomycota</taxon>
        <taxon>Agaricomycotina</taxon>
        <taxon>Agaricomycetes</taxon>
        <taxon>Russulales</taxon>
        <taxon>Auriscalpiaceae</taxon>
        <taxon>Auriscalpium</taxon>
    </lineage>
</organism>
<reference evidence="1" key="1">
    <citation type="submission" date="2021-02" db="EMBL/GenBank/DDBJ databases">
        <authorList>
            <consortium name="DOE Joint Genome Institute"/>
            <person name="Ahrendt S."/>
            <person name="Looney B.P."/>
            <person name="Miyauchi S."/>
            <person name="Morin E."/>
            <person name="Drula E."/>
            <person name="Courty P.E."/>
            <person name="Chicoki N."/>
            <person name="Fauchery L."/>
            <person name="Kohler A."/>
            <person name="Kuo A."/>
            <person name="Labutti K."/>
            <person name="Pangilinan J."/>
            <person name="Lipzen A."/>
            <person name="Riley R."/>
            <person name="Andreopoulos W."/>
            <person name="He G."/>
            <person name="Johnson J."/>
            <person name="Barry K.W."/>
            <person name="Grigoriev I.V."/>
            <person name="Nagy L."/>
            <person name="Hibbett D."/>
            <person name="Henrissat B."/>
            <person name="Matheny P.B."/>
            <person name="Labbe J."/>
            <person name="Martin F."/>
        </authorList>
    </citation>
    <scope>NUCLEOTIDE SEQUENCE</scope>
    <source>
        <strain evidence="1">FP105234-sp</strain>
    </source>
</reference>
<proteinExistence type="predicted"/>
<sequence length="148" mass="16675">MLRALSPSPLHRLQSRPNLLPASRLSPTRLLSSTVSGRLPTDVEVEREVFSEEEIRRARGPWLRSNLSLIAYGCGGVAAIYVAAVYYANESTADAVAQQLVMSEEEGFTDKYPLDRDGFKKMVEHDMDEVRLLPELLEMLLTILREEI</sequence>